<dbReference type="Proteomes" id="UP000288291">
    <property type="component" value="Unassembled WGS sequence"/>
</dbReference>
<name>A0A437STS4_9LACO</name>
<dbReference type="GO" id="GO:0042742">
    <property type="term" value="P:defense response to bacterium"/>
    <property type="evidence" value="ECO:0007669"/>
    <property type="project" value="UniProtKB-KW"/>
</dbReference>
<protein>
    <submittedName>
        <fullName evidence="4">Bacteriocin</fullName>
    </submittedName>
</protein>
<evidence type="ECO:0000313" key="5">
    <source>
        <dbReference type="Proteomes" id="UP000288291"/>
    </source>
</evidence>
<evidence type="ECO:0000313" key="4">
    <source>
        <dbReference type="EMBL" id="RVU70346.1"/>
    </source>
</evidence>
<dbReference type="NCBIfam" id="TIGR01847">
    <property type="entry name" value="bacteriocin_sig"/>
    <property type="match status" value="1"/>
</dbReference>
<organism evidence="4 5">
    <name type="scientific">Lactobacillus xujianguonis</name>
    <dbReference type="NCBI Taxonomy" id="2495899"/>
    <lineage>
        <taxon>Bacteria</taxon>
        <taxon>Bacillati</taxon>
        <taxon>Bacillota</taxon>
        <taxon>Bacilli</taxon>
        <taxon>Lactobacillales</taxon>
        <taxon>Lactobacillaceae</taxon>
        <taxon>Lactobacillus</taxon>
    </lineage>
</organism>
<dbReference type="RefSeq" id="WP_127796337.1">
    <property type="nucleotide sequence ID" value="NZ_ML136890.1"/>
</dbReference>
<dbReference type="AlphaFoldDB" id="A0A437STS4"/>
<dbReference type="EMBL" id="RXIA01000022">
    <property type="protein sequence ID" value="RVU70346.1"/>
    <property type="molecule type" value="Genomic_DNA"/>
</dbReference>
<comment type="caution">
    <text evidence="4">The sequence shown here is derived from an EMBL/GenBank/DDBJ whole genome shotgun (WGS) entry which is preliminary data.</text>
</comment>
<keyword evidence="3" id="KW-0078">Bacteriocin</keyword>
<sequence>MEEKVVNKSVLNDEELSKVIGGKDTVALAYGFGVIDKFLFGNRGKKHH</sequence>
<reference evidence="4 5" key="1">
    <citation type="submission" date="2018-12" db="EMBL/GenBank/DDBJ databases">
        <authorList>
            <person name="Meng J."/>
        </authorList>
    </citation>
    <scope>NUCLEOTIDE SEQUENCE [LARGE SCALE GENOMIC DNA]</scope>
    <source>
        <strain evidence="4 5">HT111-2</strain>
    </source>
</reference>
<accession>A0A437STS4</accession>
<evidence type="ECO:0000256" key="2">
    <source>
        <dbReference type="ARBA" id="ARBA00023022"/>
    </source>
</evidence>
<keyword evidence="5" id="KW-1185">Reference proteome</keyword>
<keyword evidence="2" id="KW-0044">Antibiotic</keyword>
<keyword evidence="1" id="KW-0929">Antimicrobial</keyword>
<dbReference type="InterPro" id="IPR010133">
    <property type="entry name" value="Bacteriocin_signal_seq"/>
</dbReference>
<proteinExistence type="predicted"/>
<evidence type="ECO:0000256" key="3">
    <source>
        <dbReference type="ARBA" id="ARBA00023048"/>
    </source>
</evidence>
<gene>
    <name evidence="4" type="ORF">EJK17_08205</name>
</gene>
<evidence type="ECO:0000256" key="1">
    <source>
        <dbReference type="ARBA" id="ARBA00022529"/>
    </source>
</evidence>
<dbReference type="GO" id="GO:0031640">
    <property type="term" value="P:killing of cells of another organism"/>
    <property type="evidence" value="ECO:0007669"/>
    <property type="project" value="UniProtKB-KW"/>
</dbReference>